<evidence type="ECO:0000259" key="2">
    <source>
        <dbReference type="Pfam" id="PF20042"/>
    </source>
</evidence>
<feature type="region of interest" description="Disordered" evidence="1">
    <location>
        <begin position="41"/>
        <end position="83"/>
    </location>
</feature>
<evidence type="ECO:0000256" key="1">
    <source>
        <dbReference type="SAM" id="MobiDB-lite"/>
    </source>
</evidence>
<feature type="compositionally biased region" description="Basic and acidic residues" evidence="1">
    <location>
        <begin position="71"/>
        <end position="81"/>
    </location>
</feature>
<feature type="compositionally biased region" description="Low complexity" evidence="1">
    <location>
        <begin position="48"/>
        <end position="59"/>
    </location>
</feature>
<dbReference type="Pfam" id="PF20042">
    <property type="entry name" value="DUF6444"/>
    <property type="match status" value="1"/>
</dbReference>
<accession>A0ABW0TSA3</accession>
<gene>
    <name evidence="3" type="ORF">ACFPRA_24575</name>
</gene>
<protein>
    <submittedName>
        <fullName evidence="3">DUF6444 domain-containing protein</fullName>
    </submittedName>
</protein>
<organism evidence="3 4">
    <name type="scientific">Sporosarcina soli</name>
    <dbReference type="NCBI Taxonomy" id="334736"/>
    <lineage>
        <taxon>Bacteria</taxon>
        <taxon>Bacillati</taxon>
        <taxon>Bacillota</taxon>
        <taxon>Bacilli</taxon>
        <taxon>Bacillales</taxon>
        <taxon>Caryophanaceae</taxon>
        <taxon>Sporosarcina</taxon>
    </lineage>
</organism>
<dbReference type="EMBL" id="JBHSNO010000022">
    <property type="protein sequence ID" value="MFC5592057.1"/>
    <property type="molecule type" value="Genomic_DNA"/>
</dbReference>
<dbReference type="InterPro" id="IPR045618">
    <property type="entry name" value="DUF6444"/>
</dbReference>
<feature type="domain" description="DUF6444" evidence="2">
    <location>
        <begin position="20"/>
        <end position="63"/>
    </location>
</feature>
<sequence>MPYSAKEIEKIGHWNPSEIATFITLLLSKIDKLETRVKELERQTGLTSASSSNPPSSEPRSTRKAGGKIGAPKDHDGHTLEMIDEPDEIEWHQVQSYSHCAAHKQAFFPENVKAPVQYGAAGLLGALL</sequence>
<reference evidence="4" key="1">
    <citation type="journal article" date="2019" name="Int. J. Syst. Evol. Microbiol.">
        <title>The Global Catalogue of Microorganisms (GCM) 10K type strain sequencing project: providing services to taxonomists for standard genome sequencing and annotation.</title>
        <authorList>
            <consortium name="The Broad Institute Genomics Platform"/>
            <consortium name="The Broad Institute Genome Sequencing Center for Infectious Disease"/>
            <person name="Wu L."/>
            <person name="Ma J."/>
        </authorList>
    </citation>
    <scope>NUCLEOTIDE SEQUENCE [LARGE SCALE GENOMIC DNA]</scope>
    <source>
        <strain evidence="4">CGMCC 4.1434</strain>
    </source>
</reference>
<evidence type="ECO:0000313" key="3">
    <source>
        <dbReference type="EMBL" id="MFC5592057.1"/>
    </source>
</evidence>
<comment type="caution">
    <text evidence="3">The sequence shown here is derived from an EMBL/GenBank/DDBJ whole genome shotgun (WGS) entry which is preliminary data.</text>
</comment>
<evidence type="ECO:0000313" key="4">
    <source>
        <dbReference type="Proteomes" id="UP001596109"/>
    </source>
</evidence>
<proteinExistence type="predicted"/>
<dbReference type="RefSeq" id="WP_381440673.1">
    <property type="nucleotide sequence ID" value="NZ_JBHSNO010000022.1"/>
</dbReference>
<name>A0ABW0TSA3_9BACL</name>
<keyword evidence="4" id="KW-1185">Reference proteome</keyword>
<dbReference type="Proteomes" id="UP001596109">
    <property type="component" value="Unassembled WGS sequence"/>
</dbReference>